<keyword evidence="3" id="KW-1185">Reference proteome</keyword>
<feature type="compositionally biased region" description="Basic and acidic residues" evidence="1">
    <location>
        <begin position="201"/>
        <end position="226"/>
    </location>
</feature>
<protein>
    <submittedName>
        <fullName evidence="2">Uncharacterized protein</fullName>
    </submittedName>
</protein>
<dbReference type="AlphaFoldDB" id="A0AAD6U2C8"/>
<evidence type="ECO:0000313" key="2">
    <source>
        <dbReference type="EMBL" id="KAJ7085442.1"/>
    </source>
</evidence>
<dbReference type="EMBL" id="JARJCN010000034">
    <property type="protein sequence ID" value="KAJ7085442.1"/>
    <property type="molecule type" value="Genomic_DNA"/>
</dbReference>
<organism evidence="2 3">
    <name type="scientific">Mycena belliarum</name>
    <dbReference type="NCBI Taxonomy" id="1033014"/>
    <lineage>
        <taxon>Eukaryota</taxon>
        <taxon>Fungi</taxon>
        <taxon>Dikarya</taxon>
        <taxon>Basidiomycota</taxon>
        <taxon>Agaricomycotina</taxon>
        <taxon>Agaricomycetes</taxon>
        <taxon>Agaricomycetidae</taxon>
        <taxon>Agaricales</taxon>
        <taxon>Marasmiineae</taxon>
        <taxon>Mycenaceae</taxon>
        <taxon>Mycena</taxon>
    </lineage>
</organism>
<evidence type="ECO:0000256" key="1">
    <source>
        <dbReference type="SAM" id="MobiDB-lite"/>
    </source>
</evidence>
<name>A0AAD6U2C8_9AGAR</name>
<proteinExistence type="predicted"/>
<comment type="caution">
    <text evidence="2">The sequence shown here is derived from an EMBL/GenBank/DDBJ whole genome shotgun (WGS) entry which is preliminary data.</text>
</comment>
<reference evidence="2" key="1">
    <citation type="submission" date="2023-03" db="EMBL/GenBank/DDBJ databases">
        <title>Massive genome expansion in bonnet fungi (Mycena s.s.) driven by repeated elements and novel gene families across ecological guilds.</title>
        <authorList>
            <consortium name="Lawrence Berkeley National Laboratory"/>
            <person name="Harder C.B."/>
            <person name="Miyauchi S."/>
            <person name="Viragh M."/>
            <person name="Kuo A."/>
            <person name="Thoen E."/>
            <person name="Andreopoulos B."/>
            <person name="Lu D."/>
            <person name="Skrede I."/>
            <person name="Drula E."/>
            <person name="Henrissat B."/>
            <person name="Morin E."/>
            <person name="Kohler A."/>
            <person name="Barry K."/>
            <person name="LaButti K."/>
            <person name="Morin E."/>
            <person name="Salamov A."/>
            <person name="Lipzen A."/>
            <person name="Mereny Z."/>
            <person name="Hegedus B."/>
            <person name="Baldrian P."/>
            <person name="Stursova M."/>
            <person name="Weitz H."/>
            <person name="Taylor A."/>
            <person name="Grigoriev I.V."/>
            <person name="Nagy L.G."/>
            <person name="Martin F."/>
            <person name="Kauserud H."/>
        </authorList>
    </citation>
    <scope>NUCLEOTIDE SEQUENCE</scope>
    <source>
        <strain evidence="2">CBHHK173m</strain>
    </source>
</reference>
<sequence>MTAFQWFPSLVEDPFPDVSGVLLPYKNALCNEASAILQSLPTKPTLKSQHQTIIQRQIFVLLCASAGANILQARVGIKAYEAESRHDWDALLYCFYIADEEIISRNILLERTIHYPKNLLAEKGLEGLVETVKADNRSSIHFYLQGQIVAARTAPSQLYTQALLASTQADKLAFSYGSLCETVEPADVAALEFLKYTKEEPATKQKETKTGESDSSTERGAGDAKGKTATNEVKPTKKGEGSGTGASEIDVNAANRKRFLQNPFALSKKLSLAALDAMPELEVPEFDTASCKGKLLFPHLVVEYRKRNDTEAKALDQGRMHLISLISFYAALNIVDRAFYTMIINGAKGALLMGWKSKRAERTYLFDKNVVQFDISTPSGAYQFAIFLLRLREEQKELEGLIEAELNKGKFDRDQFKKWRKESQTSDVFEAFEDPESTKTRCA</sequence>
<dbReference type="Proteomes" id="UP001222325">
    <property type="component" value="Unassembled WGS sequence"/>
</dbReference>
<accession>A0AAD6U2C8</accession>
<gene>
    <name evidence="2" type="ORF">B0H15DRAFT_931804</name>
</gene>
<feature type="region of interest" description="Disordered" evidence="1">
    <location>
        <begin position="201"/>
        <end position="248"/>
    </location>
</feature>
<evidence type="ECO:0000313" key="3">
    <source>
        <dbReference type="Proteomes" id="UP001222325"/>
    </source>
</evidence>